<dbReference type="InterPro" id="IPR000182">
    <property type="entry name" value="GNAT_dom"/>
</dbReference>
<dbReference type="GO" id="GO:0010485">
    <property type="term" value="F:histone H4 acetyltransferase activity"/>
    <property type="evidence" value="ECO:0007669"/>
    <property type="project" value="InterPro"/>
</dbReference>
<evidence type="ECO:0000256" key="8">
    <source>
        <dbReference type="ARBA" id="ARBA00023242"/>
    </source>
</evidence>
<keyword evidence="7 14" id="KW-0808">Transferase</keyword>
<evidence type="ECO:0000256" key="2">
    <source>
        <dbReference type="ARBA" id="ARBA00004496"/>
    </source>
</evidence>
<comment type="catalytic activity">
    <reaction evidence="10">
        <text>N-terminal L-seryl-[histone H2A] + acetyl-CoA = N-terminal N(alpha)-acetyl-L-seryl-[histone H2A] + CoA + H(+)</text>
        <dbReference type="Rhea" id="RHEA:50600"/>
        <dbReference type="Rhea" id="RHEA-COMP:12742"/>
        <dbReference type="Rhea" id="RHEA-COMP:12744"/>
        <dbReference type="ChEBI" id="CHEBI:15378"/>
        <dbReference type="ChEBI" id="CHEBI:57287"/>
        <dbReference type="ChEBI" id="CHEBI:57288"/>
        <dbReference type="ChEBI" id="CHEBI:64738"/>
        <dbReference type="ChEBI" id="CHEBI:83690"/>
        <dbReference type="EC" id="2.3.1.257"/>
    </reaction>
</comment>
<dbReference type="VEuPathDB" id="FungiDB:I7I52_11627"/>
<proteinExistence type="inferred from homology"/>
<evidence type="ECO:0000256" key="11">
    <source>
        <dbReference type="ARBA" id="ARBA00049524"/>
    </source>
</evidence>
<dbReference type="EC" id="2.3.1.257" evidence="4"/>
<dbReference type="AlphaFoldDB" id="A0A8H7YD41"/>
<evidence type="ECO:0000256" key="9">
    <source>
        <dbReference type="ARBA" id="ARBA00023315"/>
    </source>
</evidence>
<dbReference type="CDD" id="cd04301">
    <property type="entry name" value="NAT_SF"/>
    <property type="match status" value="1"/>
</dbReference>
<dbReference type="Pfam" id="PF00583">
    <property type="entry name" value="Acetyltransf_1"/>
    <property type="match status" value="1"/>
</dbReference>
<evidence type="ECO:0000256" key="4">
    <source>
        <dbReference type="ARBA" id="ARBA00012950"/>
    </source>
</evidence>
<organism evidence="14 15">
    <name type="scientific">Ajellomyces capsulatus</name>
    <name type="common">Darling's disease fungus</name>
    <name type="synonym">Histoplasma capsulatum</name>
    <dbReference type="NCBI Taxonomy" id="5037"/>
    <lineage>
        <taxon>Eukaryota</taxon>
        <taxon>Fungi</taxon>
        <taxon>Dikarya</taxon>
        <taxon>Ascomycota</taxon>
        <taxon>Pezizomycotina</taxon>
        <taxon>Eurotiomycetes</taxon>
        <taxon>Eurotiomycetidae</taxon>
        <taxon>Onygenales</taxon>
        <taxon>Ajellomycetaceae</taxon>
        <taxon>Histoplasma</taxon>
    </lineage>
</organism>
<gene>
    <name evidence="14" type="primary">NAT4</name>
    <name evidence="14" type="ORF">I7I52_11627</name>
</gene>
<dbReference type="GO" id="GO:0043998">
    <property type="term" value="F:histone H2A acetyltransferase activity"/>
    <property type="evidence" value="ECO:0007669"/>
    <property type="project" value="InterPro"/>
</dbReference>
<evidence type="ECO:0000256" key="12">
    <source>
        <dbReference type="SAM" id="MobiDB-lite"/>
    </source>
</evidence>
<feature type="domain" description="N-acetyltransferase" evidence="13">
    <location>
        <begin position="182"/>
        <end position="326"/>
    </location>
</feature>
<dbReference type="SUPFAM" id="SSF55729">
    <property type="entry name" value="Acyl-CoA N-acyltransferases (Nat)"/>
    <property type="match status" value="1"/>
</dbReference>
<keyword evidence="8" id="KW-0539">Nucleus</keyword>
<keyword evidence="6" id="KW-0963">Cytoplasm</keyword>
<dbReference type="PANTHER" id="PTHR20531">
    <property type="entry name" value="N-ALPHA-ACETYLTRANSFERASE 40"/>
    <property type="match status" value="1"/>
</dbReference>
<dbReference type="GO" id="GO:0005737">
    <property type="term" value="C:cytoplasm"/>
    <property type="evidence" value="ECO:0007669"/>
    <property type="project" value="UniProtKB-SubCell"/>
</dbReference>
<dbReference type="InterPro" id="IPR016181">
    <property type="entry name" value="Acyl_CoA_acyltransferase"/>
</dbReference>
<accession>A0A8H7YD41</accession>
<dbReference type="Gene3D" id="3.40.630.30">
    <property type="match status" value="1"/>
</dbReference>
<comment type="similarity">
    <text evidence="3">Belongs to the acetyltransferase family. NAA40 subfamily.</text>
</comment>
<protein>
    <recommendedName>
        <fullName evidence="5">N-alpha-acetyltransferase 40</fullName>
        <ecNumber evidence="4">2.3.1.257</ecNumber>
    </recommendedName>
</protein>
<evidence type="ECO:0000313" key="15">
    <source>
        <dbReference type="Proteomes" id="UP000670092"/>
    </source>
</evidence>
<dbReference type="GO" id="GO:0005634">
    <property type="term" value="C:nucleus"/>
    <property type="evidence" value="ECO:0007669"/>
    <property type="project" value="UniProtKB-SubCell"/>
</dbReference>
<evidence type="ECO:0000256" key="7">
    <source>
        <dbReference type="ARBA" id="ARBA00022679"/>
    </source>
</evidence>
<comment type="subcellular location">
    <subcellularLocation>
        <location evidence="2">Cytoplasm</location>
    </subcellularLocation>
    <subcellularLocation>
        <location evidence="1">Nucleus</location>
    </subcellularLocation>
</comment>
<evidence type="ECO:0000256" key="6">
    <source>
        <dbReference type="ARBA" id="ARBA00022490"/>
    </source>
</evidence>
<evidence type="ECO:0000256" key="5">
    <source>
        <dbReference type="ARBA" id="ARBA00015043"/>
    </source>
</evidence>
<dbReference type="InterPro" id="IPR039949">
    <property type="entry name" value="NAA40"/>
</dbReference>
<reference evidence="14 15" key="1">
    <citation type="submission" date="2021-01" db="EMBL/GenBank/DDBJ databases">
        <title>Chromosome-level genome assembly of a human fungal pathogen reveals clustering of transcriptionally co-regulated genes.</title>
        <authorList>
            <person name="Voorhies M."/>
            <person name="Cohen S."/>
            <person name="Shea T.P."/>
            <person name="Petrus S."/>
            <person name="Munoz J.F."/>
            <person name="Poplawski S."/>
            <person name="Goldman W.E."/>
            <person name="Michael T."/>
            <person name="Cuomo C.A."/>
            <person name="Sil A."/>
            <person name="Beyhan S."/>
        </authorList>
    </citation>
    <scope>NUCLEOTIDE SEQUENCE [LARGE SCALE GENOMIC DNA]</scope>
    <source>
        <strain evidence="14 15">G184AR</strain>
    </source>
</reference>
<dbReference type="GO" id="GO:1990189">
    <property type="term" value="F:protein N-terminal-serine acetyltransferase activity"/>
    <property type="evidence" value="ECO:0007669"/>
    <property type="project" value="UniProtKB-EC"/>
</dbReference>
<evidence type="ECO:0000313" key="14">
    <source>
        <dbReference type="EMBL" id="KAG5287753.1"/>
    </source>
</evidence>
<comment type="catalytic activity">
    <reaction evidence="11">
        <text>N-terminal L-seryl-[histone H4] + acetyl-CoA = N-terminal N(alpha)-acetyl-L-seryl-[histone H4] + CoA + H(+)</text>
        <dbReference type="Rhea" id="RHEA:50596"/>
        <dbReference type="Rhea" id="RHEA-COMP:12740"/>
        <dbReference type="Rhea" id="RHEA-COMP:12743"/>
        <dbReference type="ChEBI" id="CHEBI:15378"/>
        <dbReference type="ChEBI" id="CHEBI:57287"/>
        <dbReference type="ChEBI" id="CHEBI:57288"/>
        <dbReference type="ChEBI" id="CHEBI:64738"/>
        <dbReference type="ChEBI" id="CHEBI:83690"/>
        <dbReference type="EC" id="2.3.1.257"/>
    </reaction>
</comment>
<comment type="caution">
    <text evidence="14">The sequence shown here is derived from an EMBL/GenBank/DDBJ whole genome shotgun (WGS) entry which is preliminary data.</text>
</comment>
<dbReference type="OrthoDB" id="424551at2759"/>
<sequence length="354" mass="40566">MAFANLDRYLKVRASSPMLGTIKEETMSVLRRVRDSRIRKTTATFSRKKTRALATEVSDINGMEKTHALRENENGVSDRGSKNEESRRRHPASPKILPLVECVNALSLEDFINRYIPLRIRDFTISVPCRTPAVNGQELYETYSIEIHSSTSISKTDLESCFLLVKLTSSEMYKHSTTGWSPAKKKNEMKLLDMWYMLLVRNTTPTTCPPATESVSLIHMDEKSQTPETGRRELGGFLSFMVTYEDEIEVLYCYEIHLAPELQHRGLGKILLGYYEEIGRNIGLQKTMLTVFKANGSAIRFYERLGYAEDEFSPKPMKLRNGHTREYDYMILSKDIASTQTTMKNDKNDIGVVW</sequence>
<dbReference type="PANTHER" id="PTHR20531:SF1">
    <property type="entry name" value="N-ALPHA-ACETYLTRANSFERASE 40"/>
    <property type="match status" value="1"/>
</dbReference>
<dbReference type="EMBL" id="JAEVHI010000007">
    <property type="protein sequence ID" value="KAG5287753.1"/>
    <property type="molecule type" value="Genomic_DNA"/>
</dbReference>
<dbReference type="Proteomes" id="UP000670092">
    <property type="component" value="Unassembled WGS sequence"/>
</dbReference>
<dbReference type="PROSITE" id="PS51186">
    <property type="entry name" value="GNAT"/>
    <property type="match status" value="1"/>
</dbReference>
<keyword evidence="9" id="KW-0012">Acyltransferase</keyword>
<feature type="region of interest" description="Disordered" evidence="12">
    <location>
        <begin position="61"/>
        <end position="91"/>
    </location>
</feature>
<name>A0A8H7YD41_AJECA</name>
<evidence type="ECO:0000256" key="3">
    <source>
        <dbReference type="ARBA" id="ARBA00008870"/>
    </source>
</evidence>
<evidence type="ECO:0000259" key="13">
    <source>
        <dbReference type="PROSITE" id="PS51186"/>
    </source>
</evidence>
<feature type="compositionally biased region" description="Basic and acidic residues" evidence="12">
    <location>
        <begin position="62"/>
        <end position="73"/>
    </location>
</feature>
<evidence type="ECO:0000256" key="1">
    <source>
        <dbReference type="ARBA" id="ARBA00004123"/>
    </source>
</evidence>
<evidence type="ECO:0000256" key="10">
    <source>
        <dbReference type="ARBA" id="ARBA00047821"/>
    </source>
</evidence>